<protein>
    <submittedName>
        <fullName evidence="3">Transporter substrate-binding domain-containing protein</fullName>
    </submittedName>
</protein>
<evidence type="ECO:0000256" key="1">
    <source>
        <dbReference type="ARBA" id="ARBA00022729"/>
    </source>
</evidence>
<feature type="domain" description="Solute-binding protein family 3/N-terminal" evidence="2">
    <location>
        <begin position="51"/>
        <end position="274"/>
    </location>
</feature>
<proteinExistence type="predicted"/>
<dbReference type="Gene3D" id="3.40.190.10">
    <property type="entry name" value="Periplasmic binding protein-like II"/>
    <property type="match status" value="2"/>
</dbReference>
<dbReference type="InterPro" id="IPR001638">
    <property type="entry name" value="Solute-binding_3/MltF_N"/>
</dbReference>
<dbReference type="SUPFAM" id="SSF53850">
    <property type="entry name" value="Periplasmic binding protein-like II"/>
    <property type="match status" value="1"/>
</dbReference>
<evidence type="ECO:0000259" key="2">
    <source>
        <dbReference type="SMART" id="SM00062"/>
    </source>
</evidence>
<evidence type="ECO:0000313" key="3">
    <source>
        <dbReference type="EMBL" id="MBC5679358.1"/>
    </source>
</evidence>
<name>A0ABR7FVY9_9FIRM</name>
<dbReference type="Proteomes" id="UP000628463">
    <property type="component" value="Unassembled WGS sequence"/>
</dbReference>
<accession>A0ABR7FVY9</accession>
<dbReference type="Pfam" id="PF00497">
    <property type="entry name" value="SBP_bac_3"/>
    <property type="match status" value="1"/>
</dbReference>
<keyword evidence="4" id="KW-1185">Reference proteome</keyword>
<gene>
    <name evidence="3" type="ORF">H8S01_00045</name>
</gene>
<dbReference type="SMART" id="SM00062">
    <property type="entry name" value="PBPb"/>
    <property type="match status" value="1"/>
</dbReference>
<keyword evidence="1" id="KW-0732">Signal</keyword>
<organism evidence="3 4">
    <name type="scientific">Lachnospira hominis</name>
    <name type="common">ex Liu et al. 2021</name>
    <dbReference type="NCBI Taxonomy" id="2763051"/>
    <lineage>
        <taxon>Bacteria</taxon>
        <taxon>Bacillati</taxon>
        <taxon>Bacillota</taxon>
        <taxon>Clostridia</taxon>
        <taxon>Lachnospirales</taxon>
        <taxon>Lachnospiraceae</taxon>
        <taxon>Lachnospira</taxon>
    </lineage>
</organism>
<sequence length="281" mass="31556">MRGDIFKKTCEYILVLMMVCILLLTGCSESNDTDEDDMIKAEESSGISAVSLVIGSDNYEPYNYIDESGENVGIDVDIAKEACRRLGITPVFKQITWDRKDSFLDSNEIDCLWGSFTMSGRTDDYRWAGPYMYSRQVIVVRKDREINSFADLKGKRIAVQSTSKPEHIILSGEDDRIQGVSAVYSMSTMSELYASLRKGYIDAAAGHEVAIKRFVDTNPQQFIILDEILYKSELGVAFKKGRSDDVPDMLNDILKQMIDDGTIKKIAESYGINADIFMGDD</sequence>
<dbReference type="PROSITE" id="PS51257">
    <property type="entry name" value="PROKAR_LIPOPROTEIN"/>
    <property type="match status" value="1"/>
</dbReference>
<dbReference type="EMBL" id="JACOPD010000001">
    <property type="protein sequence ID" value="MBC5679358.1"/>
    <property type="molecule type" value="Genomic_DNA"/>
</dbReference>
<comment type="caution">
    <text evidence="3">The sequence shown here is derived from an EMBL/GenBank/DDBJ whole genome shotgun (WGS) entry which is preliminary data.</text>
</comment>
<reference evidence="3 4" key="1">
    <citation type="submission" date="2020-08" db="EMBL/GenBank/DDBJ databases">
        <title>Genome public.</title>
        <authorList>
            <person name="Liu C."/>
            <person name="Sun Q."/>
        </authorList>
    </citation>
    <scope>NUCLEOTIDE SEQUENCE [LARGE SCALE GENOMIC DNA]</scope>
    <source>
        <strain evidence="3 4">NSJ-43</strain>
    </source>
</reference>
<evidence type="ECO:0000313" key="4">
    <source>
        <dbReference type="Proteomes" id="UP000628463"/>
    </source>
</evidence>
<dbReference type="RefSeq" id="WP_186835754.1">
    <property type="nucleotide sequence ID" value="NZ_JACOPD010000001.1"/>
</dbReference>
<dbReference type="PANTHER" id="PTHR35936">
    <property type="entry name" value="MEMBRANE-BOUND LYTIC MUREIN TRANSGLYCOSYLASE F"/>
    <property type="match status" value="1"/>
</dbReference>